<feature type="domain" description="PASTA" evidence="9">
    <location>
        <begin position="594"/>
        <end position="656"/>
    </location>
</feature>
<evidence type="ECO:0000259" key="9">
    <source>
        <dbReference type="PROSITE" id="PS51178"/>
    </source>
</evidence>
<evidence type="ECO:0000313" key="11">
    <source>
        <dbReference type="Proteomes" id="UP001595752"/>
    </source>
</evidence>
<dbReference type="Pfam" id="PF03717">
    <property type="entry name" value="PBP_dimer"/>
    <property type="match status" value="1"/>
</dbReference>
<dbReference type="Gene3D" id="3.30.70.2110">
    <property type="match status" value="1"/>
</dbReference>
<dbReference type="EC" id="3.4.16.4" evidence="4"/>
<dbReference type="CDD" id="cd06576">
    <property type="entry name" value="PASTA_Pbp2x-like_1"/>
    <property type="match status" value="1"/>
</dbReference>
<dbReference type="SMART" id="SM00740">
    <property type="entry name" value="PASTA"/>
    <property type="match status" value="2"/>
</dbReference>
<dbReference type="Proteomes" id="UP001595752">
    <property type="component" value="Unassembled WGS sequence"/>
</dbReference>
<comment type="subcellular location">
    <subcellularLocation>
        <location evidence="1">Membrane</location>
    </subcellularLocation>
</comment>
<comment type="similarity">
    <text evidence="3">Belongs to the transpeptidase family.</text>
</comment>
<feature type="transmembrane region" description="Helical" evidence="8">
    <location>
        <begin position="12"/>
        <end position="32"/>
    </location>
</feature>
<keyword evidence="5 8" id="KW-0472">Membrane</keyword>
<evidence type="ECO:0000256" key="3">
    <source>
        <dbReference type="ARBA" id="ARBA00007171"/>
    </source>
</evidence>
<protein>
    <recommendedName>
        <fullName evidence="4">serine-type D-Ala-D-Ala carboxypeptidase</fullName>
        <ecNumber evidence="4">3.4.16.4</ecNumber>
    </recommendedName>
</protein>
<dbReference type="SUPFAM" id="SSF56519">
    <property type="entry name" value="Penicillin binding protein dimerisation domain"/>
    <property type="match status" value="1"/>
</dbReference>
<dbReference type="Gene3D" id="3.40.710.10">
    <property type="entry name" value="DD-peptidase/beta-lactamase superfamily"/>
    <property type="match status" value="1"/>
</dbReference>
<dbReference type="RefSeq" id="WP_377912365.1">
    <property type="nucleotide sequence ID" value="NZ_JBHRZT010000020.1"/>
</dbReference>
<evidence type="ECO:0000256" key="5">
    <source>
        <dbReference type="ARBA" id="ARBA00023136"/>
    </source>
</evidence>
<evidence type="ECO:0000256" key="4">
    <source>
        <dbReference type="ARBA" id="ARBA00012448"/>
    </source>
</evidence>
<dbReference type="Gene3D" id="3.90.1310.10">
    <property type="entry name" value="Penicillin-binding protein 2a (Domain 2)"/>
    <property type="match status" value="1"/>
</dbReference>
<comment type="caution">
    <text evidence="10">The sequence shown here is derived from an EMBL/GenBank/DDBJ whole genome shotgun (WGS) entry which is preliminary data.</text>
</comment>
<evidence type="ECO:0000256" key="7">
    <source>
        <dbReference type="SAM" id="MobiDB-lite"/>
    </source>
</evidence>
<dbReference type="EMBL" id="JBHRZT010000020">
    <property type="protein sequence ID" value="MFC3882677.1"/>
    <property type="molecule type" value="Genomic_DNA"/>
</dbReference>
<dbReference type="InterPro" id="IPR036138">
    <property type="entry name" value="PBP_dimer_sf"/>
</dbReference>
<accession>A0ABV8AXE9</accession>
<evidence type="ECO:0000256" key="1">
    <source>
        <dbReference type="ARBA" id="ARBA00004370"/>
    </source>
</evidence>
<dbReference type="Gene3D" id="2.20.70.70">
    <property type="match status" value="1"/>
</dbReference>
<dbReference type="SUPFAM" id="SSF54184">
    <property type="entry name" value="Penicillin-binding protein 2x (pbp-2x), c-terminal domain"/>
    <property type="match status" value="2"/>
</dbReference>
<organism evidence="10 11">
    <name type="scientific">Bacillus songklensis</name>
    <dbReference type="NCBI Taxonomy" id="1069116"/>
    <lineage>
        <taxon>Bacteria</taxon>
        <taxon>Bacillati</taxon>
        <taxon>Bacillota</taxon>
        <taxon>Bacilli</taxon>
        <taxon>Bacillales</taxon>
        <taxon>Bacillaceae</taxon>
        <taxon>Bacillus</taxon>
    </lineage>
</organism>
<dbReference type="InterPro" id="IPR005311">
    <property type="entry name" value="PBP_dimer"/>
</dbReference>
<reference evidence="11" key="1">
    <citation type="journal article" date="2019" name="Int. J. Syst. Evol. Microbiol.">
        <title>The Global Catalogue of Microorganisms (GCM) 10K type strain sequencing project: providing services to taxonomists for standard genome sequencing and annotation.</title>
        <authorList>
            <consortium name="The Broad Institute Genomics Platform"/>
            <consortium name="The Broad Institute Genome Sequencing Center for Infectious Disease"/>
            <person name="Wu L."/>
            <person name="Ma J."/>
        </authorList>
    </citation>
    <scope>NUCLEOTIDE SEQUENCE [LARGE SCALE GENOMIC DNA]</scope>
    <source>
        <strain evidence="11">CCUG 61889</strain>
    </source>
</reference>
<evidence type="ECO:0000256" key="8">
    <source>
        <dbReference type="SAM" id="Phobius"/>
    </source>
</evidence>
<comment type="pathway">
    <text evidence="2">Cell wall biogenesis; peptidoglycan biosynthesis.</text>
</comment>
<keyword evidence="8" id="KW-0812">Transmembrane</keyword>
<dbReference type="InterPro" id="IPR012338">
    <property type="entry name" value="Beta-lactam/transpept-like"/>
</dbReference>
<dbReference type="InterPro" id="IPR050515">
    <property type="entry name" value="Beta-lactam/transpept"/>
</dbReference>
<dbReference type="InterPro" id="IPR005543">
    <property type="entry name" value="PASTA_dom"/>
</dbReference>
<dbReference type="Pfam" id="PF00905">
    <property type="entry name" value="Transpeptidase"/>
    <property type="match status" value="1"/>
</dbReference>
<dbReference type="PANTHER" id="PTHR30627:SF26">
    <property type="entry name" value="PENICILLIN-BINDING PROTEIN 2B"/>
    <property type="match status" value="1"/>
</dbReference>
<evidence type="ECO:0000256" key="6">
    <source>
        <dbReference type="ARBA" id="ARBA00034000"/>
    </source>
</evidence>
<dbReference type="InterPro" id="IPR001460">
    <property type="entry name" value="PCN-bd_Tpept"/>
</dbReference>
<evidence type="ECO:0000313" key="10">
    <source>
        <dbReference type="EMBL" id="MFC3882677.1"/>
    </source>
</evidence>
<gene>
    <name evidence="10" type="ORF">ACFOU2_03880</name>
</gene>
<keyword evidence="8" id="KW-1133">Transmembrane helix</keyword>
<feature type="region of interest" description="Disordered" evidence="7">
    <location>
        <begin position="719"/>
        <end position="747"/>
    </location>
</feature>
<proteinExistence type="inferred from homology"/>
<name>A0ABV8AXE9_9BACI</name>
<keyword evidence="11" id="KW-1185">Reference proteome</keyword>
<comment type="catalytic activity">
    <reaction evidence="6">
        <text>Preferential cleavage: (Ac)2-L-Lys-D-Ala-|-D-Ala. Also transpeptidation of peptidyl-alanyl moieties that are N-acyl substituents of D-alanine.</text>
        <dbReference type="EC" id="3.4.16.4"/>
    </reaction>
</comment>
<dbReference type="Pfam" id="PF03793">
    <property type="entry name" value="PASTA"/>
    <property type="match status" value="1"/>
</dbReference>
<evidence type="ECO:0000256" key="2">
    <source>
        <dbReference type="ARBA" id="ARBA00004752"/>
    </source>
</evidence>
<dbReference type="PANTHER" id="PTHR30627">
    <property type="entry name" value="PEPTIDOGLYCAN D,D-TRANSPEPTIDASE"/>
    <property type="match status" value="1"/>
</dbReference>
<dbReference type="PROSITE" id="PS51178">
    <property type="entry name" value="PASTA"/>
    <property type="match status" value="1"/>
</dbReference>
<dbReference type="CDD" id="cd06575">
    <property type="entry name" value="PASTA_Pbp2x-like_2"/>
    <property type="match status" value="1"/>
</dbReference>
<dbReference type="SUPFAM" id="SSF56601">
    <property type="entry name" value="beta-lactamase/transpeptidase-like"/>
    <property type="match status" value="1"/>
</dbReference>
<sequence length="747" mass="82148">MLNNKKNTSRGAAILILIFATLFFVLIARFFYIQATGKAEGQALAAIAQKNHTRQTVIEGKRGTIYDRKGLPVAHDTGAYTVVAILDPSQTKDPKKPMHVTNPEKTAKKLAPLLDMSEEKLEKLMSKKGRVQVELGPGGRDISNTLKNKIEDLELPGITFIQDSKRFYPNGVFASHIIGYAQKNEEGKTVGKMGIEKSFNKELTETDGYMRYQSARNGLKLPDPKESIVPPKDGDDIYLTIDEKIQTFLEDAMNRAVKEYDPERVIGIVANPKTGEILAMANRPSFNPNIRDIDNFLNYAIGDSFEPGSTMKIFTLAAAIEEGVYNGNEYYKSGSYKVGDQQIRDHNKSGWGTITFNEGVQRSSNVAFAILANEKLGPDRVLQYLNRFGFDRRTGIDIPGEATSKILYQWPLEKITTAFGQGSTVTPIQQVQAATAIANKGKMMKPYVIKKVVDSTTNKVIVEKKPEVAGKPISPETAEKVLDILETVVTSPNGTGKPYAIEGYQVAGKTGTAQIPNPNGGGYLHGVGKNTFSFLGMAPKDDPSLIVYVAVKQPKLKAMEAGSAPVSLIFNSVMKNSLQYLKIEPEEEKATAVKKTKYGVNMDSYIGESTESAVANLKEKGFAPIVIGKGNKIEAQSPKAQERSMKGERVFLKTDGEPTIPDLADWSYRDVIRLSEFLSLEPSAMGSGYVVKDSQNITPGAPVKKGDYLIVKLQSPEEMIKSKQEEEKDKGKVKKEDDKDKGFPLDQ</sequence>